<accession>U1QN67</accession>
<dbReference type="AlphaFoldDB" id="U1QN67"/>
<reference evidence="1 2" key="1">
    <citation type="submission" date="2013-06" db="EMBL/GenBank/DDBJ databases">
        <authorList>
            <person name="Weinstock G."/>
            <person name="Sodergren E."/>
            <person name="Lobos E.A."/>
            <person name="Fulton L."/>
            <person name="Fulton R."/>
            <person name="Courtney L."/>
            <person name="Fronick C."/>
            <person name="O'Laughlin M."/>
            <person name="Godfrey J."/>
            <person name="Wilson R.M."/>
            <person name="Miner T."/>
            <person name="Farmer C."/>
            <person name="Delehaunty K."/>
            <person name="Cordes M."/>
            <person name="Minx P."/>
            <person name="Tomlinson C."/>
            <person name="Chen J."/>
            <person name="Wollam A."/>
            <person name="Pepin K.H."/>
            <person name="Bhonagiri V."/>
            <person name="Zhang X."/>
            <person name="Warren W."/>
            <person name="Mitreva M."/>
            <person name="Mardis E.R."/>
            <person name="Wilson R.K."/>
        </authorList>
    </citation>
    <scope>NUCLEOTIDE SEQUENCE [LARGE SCALE GENOMIC DNA]</scope>
    <source>
        <strain evidence="1 2">F0510</strain>
    </source>
</reference>
<protein>
    <submittedName>
        <fullName evidence="1">Uncharacterized protein</fullName>
    </submittedName>
</protein>
<dbReference type="EMBL" id="AWSD01000029">
    <property type="protein sequence ID" value="ERH23184.1"/>
    <property type="molecule type" value="Genomic_DNA"/>
</dbReference>
<proteinExistence type="predicted"/>
<gene>
    <name evidence="1" type="ORF">HMPREF1549_00218</name>
</gene>
<sequence>MIHSGVLVRHVSVAPQSVRIGTSVVRCLRPAPSHDDPEEDRART</sequence>
<dbReference type="Proteomes" id="UP000016498">
    <property type="component" value="Unassembled WGS sequence"/>
</dbReference>
<evidence type="ECO:0000313" key="2">
    <source>
        <dbReference type="Proteomes" id="UP000016498"/>
    </source>
</evidence>
<evidence type="ECO:0000313" key="1">
    <source>
        <dbReference type="EMBL" id="ERH23184.1"/>
    </source>
</evidence>
<comment type="caution">
    <text evidence="1">The sequence shown here is derived from an EMBL/GenBank/DDBJ whole genome shotgun (WGS) entry which is preliminary data.</text>
</comment>
<organism evidence="1 2">
    <name type="scientific">Actinomyces johnsonii F0510</name>
    <dbReference type="NCBI Taxonomy" id="1227262"/>
    <lineage>
        <taxon>Bacteria</taxon>
        <taxon>Bacillati</taxon>
        <taxon>Actinomycetota</taxon>
        <taxon>Actinomycetes</taxon>
        <taxon>Actinomycetales</taxon>
        <taxon>Actinomycetaceae</taxon>
        <taxon>Actinomyces</taxon>
    </lineage>
</organism>
<dbReference type="PATRIC" id="fig|1227262.3.peg.167"/>
<name>U1QN67_9ACTO</name>
<dbReference type="HOGENOM" id="CLU_3211335_0_0_11"/>